<dbReference type="PANTHER" id="PTHR43976:SF16">
    <property type="entry name" value="SHORT-CHAIN DEHYDROGENASE_REDUCTASE FAMILY PROTEIN"/>
    <property type="match status" value="1"/>
</dbReference>
<proteinExistence type="inferred from homology"/>
<comment type="similarity">
    <text evidence="1 3">Belongs to the short-chain dehydrogenases/reductases (SDR) family.</text>
</comment>
<comment type="caution">
    <text evidence="4">The sequence shown here is derived from an EMBL/GenBank/DDBJ whole genome shotgun (WGS) entry which is preliminary data.</text>
</comment>
<evidence type="ECO:0000313" key="5">
    <source>
        <dbReference type="Proteomes" id="UP001369815"/>
    </source>
</evidence>
<dbReference type="PRINTS" id="PR00080">
    <property type="entry name" value="SDRFAMILY"/>
</dbReference>
<dbReference type="Gene3D" id="3.40.50.720">
    <property type="entry name" value="NAD(P)-binding Rossmann-like Domain"/>
    <property type="match status" value="1"/>
</dbReference>
<dbReference type="SUPFAM" id="SSF51735">
    <property type="entry name" value="NAD(P)-binding Rossmann-fold domains"/>
    <property type="match status" value="1"/>
</dbReference>
<reference evidence="4 5" key="1">
    <citation type="journal article" date="2024" name="Front Chem Biol">
        <title>Unveiling the potential of Daldinia eschscholtzii MFLUCC 19-0629 through bioactivity and bioinformatics studies for enhanced sustainable agriculture production.</title>
        <authorList>
            <person name="Brooks S."/>
            <person name="Weaver J.A."/>
            <person name="Klomchit A."/>
            <person name="Alharthi S.A."/>
            <person name="Onlamun T."/>
            <person name="Nurani R."/>
            <person name="Vong T.K."/>
            <person name="Alberti F."/>
            <person name="Greco C."/>
        </authorList>
    </citation>
    <scope>NUCLEOTIDE SEQUENCE [LARGE SCALE GENOMIC DNA]</scope>
    <source>
        <strain evidence="4">MFLUCC 19-0629</strain>
    </source>
</reference>
<protein>
    <recommendedName>
        <fullName evidence="6">Hydroxybutyrate dehydrogenase</fullName>
    </recommendedName>
</protein>
<keyword evidence="2" id="KW-0560">Oxidoreductase</keyword>
<dbReference type="InterPro" id="IPR051911">
    <property type="entry name" value="SDR_oxidoreductase"/>
</dbReference>
<dbReference type="GO" id="GO:0016491">
    <property type="term" value="F:oxidoreductase activity"/>
    <property type="evidence" value="ECO:0007669"/>
    <property type="project" value="UniProtKB-KW"/>
</dbReference>
<dbReference type="Proteomes" id="UP001369815">
    <property type="component" value="Unassembled WGS sequence"/>
</dbReference>
<accession>A0AAX6MHZ0</accession>
<dbReference type="PRINTS" id="PR00081">
    <property type="entry name" value="GDHRDH"/>
</dbReference>
<name>A0AAX6MHZ0_9PEZI</name>
<dbReference type="CDD" id="cd05374">
    <property type="entry name" value="17beta-HSD-like_SDR_c"/>
    <property type="match status" value="1"/>
</dbReference>
<evidence type="ECO:0000256" key="1">
    <source>
        <dbReference type="ARBA" id="ARBA00006484"/>
    </source>
</evidence>
<evidence type="ECO:0000313" key="4">
    <source>
        <dbReference type="EMBL" id="KAK6952318.1"/>
    </source>
</evidence>
<evidence type="ECO:0000256" key="2">
    <source>
        <dbReference type="ARBA" id="ARBA00023002"/>
    </source>
</evidence>
<gene>
    <name evidence="4" type="ORF">Daesc_006853</name>
</gene>
<dbReference type="EMBL" id="JBANMG010000006">
    <property type="protein sequence ID" value="KAK6952318.1"/>
    <property type="molecule type" value="Genomic_DNA"/>
</dbReference>
<dbReference type="InterPro" id="IPR002347">
    <property type="entry name" value="SDR_fam"/>
</dbReference>
<dbReference type="PANTHER" id="PTHR43976">
    <property type="entry name" value="SHORT CHAIN DEHYDROGENASE"/>
    <property type="match status" value="1"/>
</dbReference>
<evidence type="ECO:0000256" key="3">
    <source>
        <dbReference type="RuleBase" id="RU000363"/>
    </source>
</evidence>
<keyword evidence="5" id="KW-1185">Reference proteome</keyword>
<organism evidence="4 5">
    <name type="scientific">Daldinia eschscholtzii</name>
    <dbReference type="NCBI Taxonomy" id="292717"/>
    <lineage>
        <taxon>Eukaryota</taxon>
        <taxon>Fungi</taxon>
        <taxon>Dikarya</taxon>
        <taxon>Ascomycota</taxon>
        <taxon>Pezizomycotina</taxon>
        <taxon>Sordariomycetes</taxon>
        <taxon>Xylariomycetidae</taxon>
        <taxon>Xylariales</taxon>
        <taxon>Hypoxylaceae</taxon>
        <taxon>Daldinia</taxon>
    </lineage>
</organism>
<dbReference type="InterPro" id="IPR036291">
    <property type="entry name" value="NAD(P)-bd_dom_sf"/>
</dbReference>
<sequence>MTNLVWLITGCSSGFGELFVRQLTAEGDRVVATGRDAETRLAHLKETGAAILDLDVTLPQAEIEKKFKEAWDIYGTIDVLVNNAGYIQCGALEEISQEELQRSFDTMVHGPINLTRAALPYFRQRGSGWLLYMNSQSGFVGEPGATAYCASKFAIEGAVESLSKELAWLAPGIKPLIVESGIHGTEVMAKIQHVPSRVPFWEPLNEAARVRSRGNYENPAGSAPDMVSKVIQIVKGTGIAAGRDIPLRIPFGSHCLSEMRKKIEQLQKTYDDWESVAISTDLEEGKIPMPRLPDEK</sequence>
<dbReference type="AlphaFoldDB" id="A0AAX6MHZ0"/>
<dbReference type="Pfam" id="PF00106">
    <property type="entry name" value="adh_short"/>
    <property type="match status" value="1"/>
</dbReference>
<evidence type="ECO:0008006" key="6">
    <source>
        <dbReference type="Google" id="ProtNLM"/>
    </source>
</evidence>